<protein>
    <submittedName>
        <fullName evidence="2">Ribosomal protein S18 acetylase RimI-like enzyme</fullName>
    </submittedName>
</protein>
<keyword evidence="3" id="KW-1185">Reference proteome</keyword>
<dbReference type="OrthoDB" id="9811121at2"/>
<dbReference type="Proteomes" id="UP000525923">
    <property type="component" value="Unassembled WGS sequence"/>
</dbReference>
<evidence type="ECO:0000259" key="1">
    <source>
        <dbReference type="PROSITE" id="PS51186"/>
    </source>
</evidence>
<organism evidence="2 3">
    <name type="scientific">Planococcus koreensis</name>
    <dbReference type="NCBI Taxonomy" id="112331"/>
    <lineage>
        <taxon>Bacteria</taxon>
        <taxon>Bacillati</taxon>
        <taxon>Bacillota</taxon>
        <taxon>Bacilli</taxon>
        <taxon>Bacillales</taxon>
        <taxon>Caryophanaceae</taxon>
        <taxon>Planococcus</taxon>
    </lineage>
</organism>
<name>A0A7W8FTQ7_9BACL</name>
<dbReference type="GO" id="GO:0005840">
    <property type="term" value="C:ribosome"/>
    <property type="evidence" value="ECO:0007669"/>
    <property type="project" value="UniProtKB-KW"/>
</dbReference>
<reference evidence="2 3" key="1">
    <citation type="submission" date="2020-08" db="EMBL/GenBank/DDBJ databases">
        <title>Genomic Encyclopedia of Type Strains, Phase IV (KMG-IV): sequencing the most valuable type-strain genomes for metagenomic binning, comparative biology and taxonomic classification.</title>
        <authorList>
            <person name="Goeker M."/>
        </authorList>
    </citation>
    <scope>NUCLEOTIDE SEQUENCE [LARGE SCALE GENOMIC DNA]</scope>
    <source>
        <strain evidence="2 3">DSM 15895</strain>
    </source>
</reference>
<dbReference type="RefSeq" id="WP_135503552.1">
    <property type="nucleotide sequence ID" value="NZ_JACHHE010000003.1"/>
</dbReference>
<dbReference type="InterPro" id="IPR000182">
    <property type="entry name" value="GNAT_dom"/>
</dbReference>
<dbReference type="SUPFAM" id="SSF55729">
    <property type="entry name" value="Acyl-CoA N-acyltransferases (Nat)"/>
    <property type="match status" value="1"/>
</dbReference>
<keyword evidence="2" id="KW-0687">Ribonucleoprotein</keyword>
<dbReference type="GO" id="GO:0016747">
    <property type="term" value="F:acyltransferase activity, transferring groups other than amino-acyl groups"/>
    <property type="evidence" value="ECO:0007669"/>
    <property type="project" value="InterPro"/>
</dbReference>
<accession>A0A7W8FTQ7</accession>
<gene>
    <name evidence="2" type="ORF">HNQ44_001194</name>
</gene>
<dbReference type="Pfam" id="PF00583">
    <property type="entry name" value="Acetyltransf_1"/>
    <property type="match status" value="1"/>
</dbReference>
<comment type="caution">
    <text evidence="2">The sequence shown here is derived from an EMBL/GenBank/DDBJ whole genome shotgun (WGS) entry which is preliminary data.</text>
</comment>
<feature type="domain" description="N-acetyltransferase" evidence="1">
    <location>
        <begin position="17"/>
        <end position="218"/>
    </location>
</feature>
<dbReference type="CDD" id="cd04301">
    <property type="entry name" value="NAT_SF"/>
    <property type="match status" value="1"/>
</dbReference>
<dbReference type="EMBL" id="JACHHE010000003">
    <property type="protein sequence ID" value="MBB5179770.1"/>
    <property type="molecule type" value="Genomic_DNA"/>
</dbReference>
<dbReference type="AlphaFoldDB" id="A0A7W8FTQ7"/>
<keyword evidence="2" id="KW-0689">Ribosomal protein</keyword>
<dbReference type="PROSITE" id="PS51186">
    <property type="entry name" value="GNAT"/>
    <property type="match status" value="1"/>
</dbReference>
<proteinExistence type="predicted"/>
<evidence type="ECO:0000313" key="2">
    <source>
        <dbReference type="EMBL" id="MBB5179770.1"/>
    </source>
</evidence>
<dbReference type="Gene3D" id="3.40.630.30">
    <property type="match status" value="1"/>
</dbReference>
<evidence type="ECO:0000313" key="3">
    <source>
        <dbReference type="Proteomes" id="UP000525923"/>
    </source>
</evidence>
<dbReference type="InterPro" id="IPR016181">
    <property type="entry name" value="Acyl_CoA_acyltransferase"/>
</dbReference>
<sequence length="221" mass="24737">MYRKEQYVIQSGKPVKAVVRPYTERDFDALIGIQRASFPPPFPEELWWSKEQLANHVKHYPEGALCVEVEGEMAGSITGLLTDFDSASPHHSWSEATAGGSITNHNPTGNTLYIADICVSPGYRKMDLGRLLMQSYYERAVHDGLERVLGGGRMPGYFKHSYELSPEAYLEAVVSGELKDPVVSFLLRCGRTPVCVISDYLEDADSLNYAALMEWKNPFNP</sequence>